<sequence>MSFFYFLQRERNTNNHFVDRPVIFYEKTQTLSNLPSYKCNRKGPNSILRNLARQHAKRVDVALSKNLGSLKYFDSHKAKAFVVIKKNKQIVTATEIAKKCFWNQTFDKGRLKNFVLWFFLKYGEHKTVRLVEELKTIGFQYATKAGISLGVEDLKIPPKKAALIYEAEKLSLSTIRQFKRGEITEVERFQRLIDTWHRTSEQLKIEVIENFEGTDVLNPVYMMAFSGARGNISQVRQLVGMRGLMSNPQGQIIDFPIRSNFREGLTLTEYIISSYGARKGIVDTALRTANAGYLTRRLVDVAQHVIISTTDCGTTRGIFLNDMKEGNKTIYSLQNRLVGRVLARDVYNNQNIKIASKNMEISGDLAILIAQHHKKIFVRSPLTCQTNKLVCQLCYGWSLAQGNLVSIGEAVGIVAAQSIGEPGTQLTMRTFHTGGVFSGNVSDQIKAPFDGFVVYNNPIAGKLIRTPEGKIAFLTKDEGSFSVYRFSKTKRSGDRIDQGTVSTKAGGFDPRKATSVPNDLNLETLEKRNFKIPFYTLLFLRNREKVFNKQVIAQISSINRQKTATDQAELTIKAEISGLFYSKNLEIEETRSGPGIKENTTGGTTKKQSTANTSLVTGRRRVPKKALAPQSDQSAPHFASEAQRLQSIVPPDALQEQSEDHLLRELDIVDQSLVDIINKAWNWGYAWILSGKIYQLPFPSTFFPIFGDFVTKKTYMNCINWYLPSTFGSGFKINRPLTYSVFNQKTIKKMRQTLFSKEEFNLSPRTDKLIGTFNQSKNLNKAPTSLLEKDFKLLKYDLISFELSNILYKKIGYFLNLSQASHTSTMDARGFAAGDHLQDNQEIKTSLINVNQNYALPVVFPQSVLTSINPRPELRVEREVEVYHPRKAVISLDAKSPVLASSF</sequence>
<evidence type="ECO:0000256" key="4">
    <source>
        <dbReference type="ARBA" id="ARBA00022679"/>
    </source>
</evidence>
<protein>
    <recommendedName>
        <fullName evidence="1">DNA-directed RNA polymerase</fullName>
        <ecNumber evidence="1">2.7.7.6</ecNumber>
    </recommendedName>
</protein>
<dbReference type="InterPro" id="IPR045867">
    <property type="entry name" value="DNA-dir_RpoC_beta_prime"/>
</dbReference>
<feature type="domain" description="RNA polymerase Rpb1" evidence="10">
    <location>
        <begin position="83"/>
        <end position="154"/>
    </location>
</feature>
<evidence type="ECO:0000256" key="5">
    <source>
        <dbReference type="ARBA" id="ARBA00022695"/>
    </source>
</evidence>
<dbReference type="Gene3D" id="1.10.274.100">
    <property type="entry name" value="RNA polymerase Rpb1, domain 3"/>
    <property type="match status" value="1"/>
</dbReference>
<keyword evidence="2" id="KW-0240">DNA-directed RNA polymerase</keyword>
<feature type="region of interest" description="Disordered" evidence="9">
    <location>
        <begin position="591"/>
        <end position="635"/>
    </location>
</feature>
<feature type="compositionally biased region" description="Polar residues" evidence="9">
    <location>
        <begin position="598"/>
        <end position="616"/>
    </location>
</feature>
<keyword evidence="13" id="KW-0150">Chloroplast</keyword>
<evidence type="ECO:0000256" key="2">
    <source>
        <dbReference type="ARBA" id="ARBA00022478"/>
    </source>
</evidence>
<evidence type="ECO:0000256" key="1">
    <source>
        <dbReference type="ARBA" id="ARBA00012418"/>
    </source>
</evidence>
<feature type="domain" description="RNA polymerase Rpb1" evidence="11">
    <location>
        <begin position="264"/>
        <end position="557"/>
    </location>
</feature>
<dbReference type="PANTHER" id="PTHR19376">
    <property type="entry name" value="DNA-DIRECTED RNA POLYMERASE"/>
    <property type="match status" value="1"/>
</dbReference>
<evidence type="ECO:0000256" key="9">
    <source>
        <dbReference type="SAM" id="MobiDB-lite"/>
    </source>
</evidence>
<keyword evidence="3 13" id="KW-0934">Plastid</keyword>
<evidence type="ECO:0000256" key="6">
    <source>
        <dbReference type="ARBA" id="ARBA00022723"/>
    </source>
</evidence>
<dbReference type="GO" id="GO:0006351">
    <property type="term" value="P:DNA-templated transcription"/>
    <property type="evidence" value="ECO:0007669"/>
    <property type="project" value="InterPro"/>
</dbReference>
<evidence type="ECO:0000256" key="7">
    <source>
        <dbReference type="ARBA" id="ARBA00022833"/>
    </source>
</evidence>
<dbReference type="GO" id="GO:0000428">
    <property type="term" value="C:DNA-directed RNA polymerase complex"/>
    <property type="evidence" value="ECO:0007669"/>
    <property type="project" value="UniProtKB-KW"/>
</dbReference>
<dbReference type="EMBL" id="EF587491">
    <property type="protein sequence ID" value="ABU88334.1"/>
    <property type="molecule type" value="Genomic_DNA"/>
</dbReference>
<dbReference type="Pfam" id="PF04998">
    <property type="entry name" value="RNA_pol_Rpb1_5"/>
    <property type="match status" value="1"/>
</dbReference>
<geneLocation type="chloroplast" evidence="13"/>
<dbReference type="InterPro" id="IPR007083">
    <property type="entry name" value="RNA_pol_Rpb1_4"/>
</dbReference>
<keyword evidence="6" id="KW-0479">Metal-binding</keyword>
<dbReference type="InterPro" id="IPR012756">
    <property type="entry name" value="DNA-dir_RpoC2_beta_pp"/>
</dbReference>
<name>B2X2C1_CHLMO</name>
<evidence type="ECO:0000256" key="8">
    <source>
        <dbReference type="ARBA" id="ARBA00023163"/>
    </source>
</evidence>
<dbReference type="GO" id="GO:0003677">
    <property type="term" value="F:DNA binding"/>
    <property type="evidence" value="ECO:0007669"/>
    <property type="project" value="InterPro"/>
</dbReference>
<reference evidence="13" key="1">
    <citation type="journal article" date="2008" name="J. Phycol.">
        <title>Deep division in the Chlorophyceae (Chlorophyta) revealed by chloroplast phylogenomic analyseS.</title>
        <authorList>
            <person name="Turmel M."/>
            <person name="Brouard J.-S."/>
            <person name="Gagnon C."/>
            <person name="Otis C."/>
            <person name="Lemieux C."/>
        </authorList>
    </citation>
    <scope>NUCLEOTIDE SEQUENCE</scope>
    <source>
        <strain evidence="13">UTEX 97</strain>
    </source>
</reference>
<proteinExistence type="predicted"/>
<keyword evidence="4" id="KW-0808">Transferase</keyword>
<dbReference type="SUPFAM" id="SSF64484">
    <property type="entry name" value="beta and beta-prime subunits of DNA dependent RNA-polymerase"/>
    <property type="match status" value="1"/>
</dbReference>
<dbReference type="GO" id="GO:0046872">
    <property type="term" value="F:metal ion binding"/>
    <property type="evidence" value="ECO:0007669"/>
    <property type="project" value="UniProtKB-KW"/>
</dbReference>
<feature type="domain" description="RNA polymerase Rpb1" evidence="12">
    <location>
        <begin position="183"/>
        <end position="261"/>
    </location>
</feature>
<dbReference type="InterPro" id="IPR007081">
    <property type="entry name" value="RNA_pol_Rpb1_5"/>
</dbReference>
<organism evidence="13">
    <name type="scientific">Chlamydomonas moewusii</name>
    <name type="common">Chlamydomonas eugametos</name>
    <dbReference type="NCBI Taxonomy" id="3054"/>
    <lineage>
        <taxon>Eukaryota</taxon>
        <taxon>Viridiplantae</taxon>
        <taxon>Chlorophyta</taxon>
        <taxon>core chlorophytes</taxon>
        <taxon>Chlorophyceae</taxon>
        <taxon>CS clade</taxon>
        <taxon>Chlamydomonadales</taxon>
        <taxon>Chlamydomonadaceae</taxon>
        <taxon>Chlamydomonas</taxon>
    </lineage>
</organism>
<keyword evidence="5" id="KW-0548">Nucleotidyltransferase</keyword>
<dbReference type="AlphaFoldDB" id="B2X2C1"/>
<dbReference type="InterPro" id="IPR038120">
    <property type="entry name" value="Rpb1_funnel_sf"/>
</dbReference>
<evidence type="ECO:0000259" key="10">
    <source>
        <dbReference type="Pfam" id="PF04983"/>
    </source>
</evidence>
<keyword evidence="8" id="KW-0804">Transcription</keyword>
<dbReference type="Gene3D" id="1.10.132.30">
    <property type="match status" value="1"/>
</dbReference>
<evidence type="ECO:0000259" key="12">
    <source>
        <dbReference type="Pfam" id="PF05000"/>
    </source>
</evidence>
<dbReference type="NCBIfam" id="TIGR02388">
    <property type="entry name" value="rpoC2_cyan"/>
    <property type="match status" value="1"/>
</dbReference>
<evidence type="ECO:0000313" key="13">
    <source>
        <dbReference type="EMBL" id="ABU88334.1"/>
    </source>
</evidence>
<gene>
    <name evidence="13" type="primary">rpoC2a</name>
</gene>
<dbReference type="Pfam" id="PF05000">
    <property type="entry name" value="RNA_pol_Rpb1_4"/>
    <property type="match status" value="1"/>
</dbReference>
<keyword evidence="7" id="KW-0862">Zinc</keyword>
<accession>B2X2C1</accession>
<dbReference type="InterPro" id="IPR042102">
    <property type="entry name" value="RNA_pol_Rpb1_3_sf"/>
</dbReference>
<dbReference type="Pfam" id="PF04983">
    <property type="entry name" value="RNA_pol_Rpb1_3"/>
    <property type="match status" value="1"/>
</dbReference>
<evidence type="ECO:0000256" key="3">
    <source>
        <dbReference type="ARBA" id="ARBA00022640"/>
    </source>
</evidence>
<dbReference type="InterPro" id="IPR007066">
    <property type="entry name" value="RNA_pol_Rpb1_3"/>
</dbReference>
<dbReference type="EC" id="2.7.7.6" evidence="1"/>
<dbReference type="PANTHER" id="PTHR19376:SF68">
    <property type="entry name" value="DNA-DIRECTED RNA POLYMERASE SUBUNIT BETA"/>
    <property type="match status" value="1"/>
</dbReference>
<dbReference type="GO" id="GO:0003899">
    <property type="term" value="F:DNA-directed RNA polymerase activity"/>
    <property type="evidence" value="ECO:0007669"/>
    <property type="project" value="UniProtKB-EC"/>
</dbReference>
<evidence type="ECO:0000259" key="11">
    <source>
        <dbReference type="Pfam" id="PF04998"/>
    </source>
</evidence>